<comment type="caution">
    <text evidence="2">The sequence shown here is derived from an EMBL/GenBank/DDBJ whole genome shotgun (WGS) entry which is preliminary data.</text>
</comment>
<protein>
    <submittedName>
        <fullName evidence="2">TrkH family potassium uptake protein</fullName>
    </submittedName>
</protein>
<proteinExistence type="predicted"/>
<feature type="non-terminal residue" evidence="2">
    <location>
        <position position="1"/>
    </location>
</feature>
<accession>A0A9D1I1Y1</accession>
<organism evidence="2 3">
    <name type="scientific">Candidatus Allocopromorpha excrementigallinarum</name>
    <dbReference type="NCBI Taxonomy" id="2840742"/>
    <lineage>
        <taxon>Bacteria</taxon>
        <taxon>Bacillati</taxon>
        <taxon>Bacillota</taxon>
        <taxon>Clostridia</taxon>
        <taxon>Eubacteriales</taxon>
        <taxon>Eubacteriaceae</taxon>
        <taxon>Eubacteriaceae incertae sedis</taxon>
        <taxon>Candidatus Allocopromorpha</taxon>
    </lineage>
</organism>
<evidence type="ECO:0000256" key="1">
    <source>
        <dbReference type="SAM" id="Phobius"/>
    </source>
</evidence>
<dbReference type="AlphaFoldDB" id="A0A9D1I1Y1"/>
<evidence type="ECO:0000313" key="3">
    <source>
        <dbReference type="Proteomes" id="UP000824090"/>
    </source>
</evidence>
<sequence length="56" mass="6287">CLGNVGPGFDLVGPTQNFSHMSDLSTLVLSIYMIAGRLELYTLFIVITPRFWNPDR</sequence>
<reference evidence="2" key="2">
    <citation type="journal article" date="2021" name="PeerJ">
        <title>Extensive microbial diversity within the chicken gut microbiome revealed by metagenomics and culture.</title>
        <authorList>
            <person name="Gilroy R."/>
            <person name="Ravi A."/>
            <person name="Getino M."/>
            <person name="Pursley I."/>
            <person name="Horton D.L."/>
            <person name="Alikhan N.F."/>
            <person name="Baker D."/>
            <person name="Gharbi K."/>
            <person name="Hall N."/>
            <person name="Watson M."/>
            <person name="Adriaenssens E.M."/>
            <person name="Foster-Nyarko E."/>
            <person name="Jarju S."/>
            <person name="Secka A."/>
            <person name="Antonio M."/>
            <person name="Oren A."/>
            <person name="Chaudhuri R.R."/>
            <person name="La Ragione R."/>
            <person name="Hildebrand F."/>
            <person name="Pallen M.J."/>
        </authorList>
    </citation>
    <scope>NUCLEOTIDE SEQUENCE</scope>
    <source>
        <strain evidence="2">ChiHcec3-6078</strain>
    </source>
</reference>
<gene>
    <name evidence="2" type="ORF">IAC50_04395</name>
</gene>
<dbReference type="Proteomes" id="UP000824090">
    <property type="component" value="Unassembled WGS sequence"/>
</dbReference>
<name>A0A9D1I1Y1_9FIRM</name>
<feature type="transmembrane region" description="Helical" evidence="1">
    <location>
        <begin position="27"/>
        <end position="47"/>
    </location>
</feature>
<dbReference type="EMBL" id="DVMP01000083">
    <property type="protein sequence ID" value="HIU25713.1"/>
    <property type="molecule type" value="Genomic_DNA"/>
</dbReference>
<keyword evidence="1" id="KW-1133">Transmembrane helix</keyword>
<keyword evidence="1" id="KW-0812">Transmembrane</keyword>
<keyword evidence="1" id="KW-0472">Membrane</keyword>
<reference evidence="2" key="1">
    <citation type="submission" date="2020-10" db="EMBL/GenBank/DDBJ databases">
        <authorList>
            <person name="Gilroy R."/>
        </authorList>
    </citation>
    <scope>NUCLEOTIDE SEQUENCE</scope>
    <source>
        <strain evidence="2">ChiHcec3-6078</strain>
    </source>
</reference>
<evidence type="ECO:0000313" key="2">
    <source>
        <dbReference type="EMBL" id="HIU25713.1"/>
    </source>
</evidence>